<dbReference type="Proteomes" id="UP000679691">
    <property type="component" value="Unassembled WGS sequence"/>
</dbReference>
<gene>
    <name evidence="1" type="ORF">J5U18_09795</name>
</gene>
<sequence length="210" mass="24250">MQKIKNIILDYGDVIFMIDFARASQAFITLGVKNIDELFGHRGQHKLFDDLDCGKITAAQFRDGIRQITAKPELTDAQIDHAWNALLIGVPEGNHEILEQLNKKYRLFLLSNNNEIHYQWIMEHLSDQFQLSGNSQFFEKDYYSHLMGMRKPNKEIFTYVIDKHALNPAETLFIDDSPQHIETANGVGLHTALLTKPDTLRELIKRLEIL</sequence>
<dbReference type="SFLD" id="SFLDS00003">
    <property type="entry name" value="Haloacid_Dehalogenase"/>
    <property type="match status" value="1"/>
</dbReference>
<evidence type="ECO:0000313" key="2">
    <source>
        <dbReference type="Proteomes" id="UP000679691"/>
    </source>
</evidence>
<dbReference type="InterPro" id="IPR006439">
    <property type="entry name" value="HAD-SF_hydro_IA"/>
</dbReference>
<dbReference type="Pfam" id="PF00702">
    <property type="entry name" value="Hydrolase"/>
    <property type="match status" value="1"/>
</dbReference>
<dbReference type="EMBL" id="JAGKSB010000010">
    <property type="protein sequence ID" value="MBP3943856.1"/>
    <property type="molecule type" value="Genomic_DNA"/>
</dbReference>
<dbReference type="NCBIfam" id="TIGR01509">
    <property type="entry name" value="HAD-SF-IA-v3"/>
    <property type="match status" value="1"/>
</dbReference>
<accession>A0A8T4HCL4</accession>
<keyword evidence="2" id="KW-1185">Reference proteome</keyword>
<proteinExistence type="predicted"/>
<name>A0A8T4HCL4_9SPHI</name>
<protein>
    <submittedName>
        <fullName evidence="1">HAD family phosphatase</fullName>
    </submittedName>
</protein>
<dbReference type="PANTHER" id="PTHR43611:SF3">
    <property type="entry name" value="FLAVIN MONONUCLEOTIDE HYDROLASE 1, CHLOROPLATIC"/>
    <property type="match status" value="1"/>
</dbReference>
<reference evidence="1" key="1">
    <citation type="submission" date="2021-03" db="EMBL/GenBank/DDBJ databases">
        <authorList>
            <person name="Lu T."/>
            <person name="Wang Q."/>
            <person name="Han X."/>
        </authorList>
    </citation>
    <scope>NUCLEOTIDE SEQUENCE</scope>
    <source>
        <strain evidence="1">WQ 2009</strain>
    </source>
</reference>
<dbReference type="SFLD" id="SFLDG01129">
    <property type="entry name" value="C1.5:_HAD__Beta-PGM__Phosphata"/>
    <property type="match status" value="1"/>
</dbReference>
<dbReference type="Gene3D" id="1.10.150.240">
    <property type="entry name" value="Putative phosphatase, domain 2"/>
    <property type="match status" value="1"/>
</dbReference>
<dbReference type="Gene3D" id="3.40.50.1000">
    <property type="entry name" value="HAD superfamily/HAD-like"/>
    <property type="match status" value="1"/>
</dbReference>
<dbReference type="InterPro" id="IPR023198">
    <property type="entry name" value="PGP-like_dom2"/>
</dbReference>
<dbReference type="RefSeq" id="WP_353547355.1">
    <property type="nucleotide sequence ID" value="NZ_JAGKSB010000010.1"/>
</dbReference>
<evidence type="ECO:0000313" key="1">
    <source>
        <dbReference type="EMBL" id="MBP3943856.1"/>
    </source>
</evidence>
<dbReference type="InterPro" id="IPR036412">
    <property type="entry name" value="HAD-like_sf"/>
</dbReference>
<dbReference type="AlphaFoldDB" id="A0A8T4HCL4"/>
<comment type="caution">
    <text evidence="1">The sequence shown here is derived from an EMBL/GenBank/DDBJ whole genome shotgun (WGS) entry which is preliminary data.</text>
</comment>
<organism evidence="1 2">
    <name type="scientific">Rhinopithecimicrobium faecis</name>
    <dbReference type="NCBI Taxonomy" id="2820698"/>
    <lineage>
        <taxon>Bacteria</taxon>
        <taxon>Pseudomonadati</taxon>
        <taxon>Bacteroidota</taxon>
        <taxon>Sphingobacteriia</taxon>
        <taxon>Sphingobacteriales</taxon>
        <taxon>Sphingobacteriaceae</taxon>
        <taxon>Rhinopithecimicrobium</taxon>
    </lineage>
</organism>
<dbReference type="PANTHER" id="PTHR43611">
    <property type="entry name" value="ALPHA-D-GLUCOSE 1-PHOSPHATE PHOSPHATASE"/>
    <property type="match status" value="1"/>
</dbReference>
<dbReference type="SUPFAM" id="SSF56784">
    <property type="entry name" value="HAD-like"/>
    <property type="match status" value="1"/>
</dbReference>
<dbReference type="InterPro" id="IPR023214">
    <property type="entry name" value="HAD_sf"/>
</dbReference>
<dbReference type="CDD" id="cd02603">
    <property type="entry name" value="HAD_sEH-N_like"/>
    <property type="match status" value="1"/>
</dbReference>